<dbReference type="GO" id="GO:0006412">
    <property type="term" value="P:translation"/>
    <property type="evidence" value="ECO:0007669"/>
    <property type="project" value="UniProtKB-UniRule"/>
</dbReference>
<gene>
    <name evidence="4" type="primary">rplW</name>
    <name evidence="5" type="ORF">A3E89_02795</name>
</gene>
<dbReference type="InterPro" id="IPR013025">
    <property type="entry name" value="Ribosomal_uL23-like"/>
</dbReference>
<comment type="similarity">
    <text evidence="1 4">Belongs to the universal ribosomal protein uL23 family.</text>
</comment>
<comment type="subunit">
    <text evidence="4">Part of the 50S ribosomal subunit. Contacts protein L29, and trigger factor when it is bound to the ribosome.</text>
</comment>
<dbReference type="AlphaFoldDB" id="A0A1F5EKV9"/>
<evidence type="ECO:0000313" key="6">
    <source>
        <dbReference type="Proteomes" id="UP000185891"/>
    </source>
</evidence>
<keyword evidence="3 4" id="KW-0687">Ribonucleoprotein</keyword>
<dbReference type="InterPro" id="IPR012678">
    <property type="entry name" value="Ribosomal_uL23/eL15/eS24_sf"/>
</dbReference>
<dbReference type="SUPFAM" id="SSF54189">
    <property type="entry name" value="Ribosomal proteins S24e, L23 and L15e"/>
    <property type="match status" value="1"/>
</dbReference>
<dbReference type="EMBL" id="MFAA01000044">
    <property type="protein sequence ID" value="OGD68052.1"/>
    <property type="molecule type" value="Genomic_DNA"/>
</dbReference>
<keyword evidence="4" id="KW-0699">rRNA-binding</keyword>
<dbReference type="InterPro" id="IPR012677">
    <property type="entry name" value="Nucleotide-bd_a/b_plait_sf"/>
</dbReference>
<proteinExistence type="inferred from homology"/>
<keyword evidence="2 4" id="KW-0689">Ribosomal protein</keyword>
<reference evidence="5 6" key="1">
    <citation type="journal article" date="2016" name="Nat. Commun.">
        <title>Thousands of microbial genomes shed light on interconnected biogeochemical processes in an aquifer system.</title>
        <authorList>
            <person name="Anantharaman K."/>
            <person name="Brown C.T."/>
            <person name="Hug L.A."/>
            <person name="Sharon I."/>
            <person name="Castelle C.J."/>
            <person name="Probst A.J."/>
            <person name="Thomas B.C."/>
            <person name="Singh A."/>
            <person name="Wilkins M.J."/>
            <person name="Karaoz U."/>
            <person name="Brodie E.L."/>
            <person name="Williams K.H."/>
            <person name="Hubbard S.S."/>
            <person name="Banfield J.F."/>
        </authorList>
    </citation>
    <scope>NUCLEOTIDE SEQUENCE [LARGE SCALE GENOMIC DNA]</scope>
</reference>
<evidence type="ECO:0000256" key="1">
    <source>
        <dbReference type="ARBA" id="ARBA00006700"/>
    </source>
</evidence>
<dbReference type="PANTHER" id="PTHR11620">
    <property type="entry name" value="60S RIBOSOMAL PROTEIN L23A"/>
    <property type="match status" value="1"/>
</dbReference>
<sequence length="101" mass="11265">MTVKATKKNIGGLDNLILRPRITEKASDKVENNVYVFEIAPKATKTQIKEAVKSFYKVDALKVNICKTPSKKVFSRGRKGIKSGVKKALVYLKKGDKIEIV</sequence>
<dbReference type="HAMAP" id="MF_01369_B">
    <property type="entry name" value="Ribosomal_uL23_B"/>
    <property type="match status" value="1"/>
</dbReference>
<dbReference type="Proteomes" id="UP000185891">
    <property type="component" value="Unassembled WGS sequence"/>
</dbReference>
<dbReference type="Gene3D" id="3.30.70.330">
    <property type="match status" value="1"/>
</dbReference>
<accession>A0A1F5EKV9</accession>
<protein>
    <recommendedName>
        <fullName evidence="4">Large ribosomal subunit protein uL23</fullName>
    </recommendedName>
</protein>
<evidence type="ECO:0000313" key="5">
    <source>
        <dbReference type="EMBL" id="OGD68052.1"/>
    </source>
</evidence>
<dbReference type="GO" id="GO:0019843">
    <property type="term" value="F:rRNA binding"/>
    <property type="evidence" value="ECO:0007669"/>
    <property type="project" value="UniProtKB-UniRule"/>
</dbReference>
<name>A0A1F5EKV9_9BACT</name>
<keyword evidence="4" id="KW-0694">RNA-binding</keyword>
<organism evidence="5 6">
    <name type="scientific">Candidatus Campbellbacteria bacterium RIFCSPHIGHO2_12_FULL_35_10</name>
    <dbReference type="NCBI Taxonomy" id="1797578"/>
    <lineage>
        <taxon>Bacteria</taxon>
        <taxon>Candidatus Campbelliibacteriota</taxon>
    </lineage>
</organism>
<evidence type="ECO:0000256" key="2">
    <source>
        <dbReference type="ARBA" id="ARBA00022980"/>
    </source>
</evidence>
<evidence type="ECO:0000256" key="4">
    <source>
        <dbReference type="HAMAP-Rule" id="MF_01369"/>
    </source>
</evidence>
<dbReference type="GO" id="GO:0003735">
    <property type="term" value="F:structural constituent of ribosome"/>
    <property type="evidence" value="ECO:0007669"/>
    <property type="project" value="InterPro"/>
</dbReference>
<evidence type="ECO:0000256" key="3">
    <source>
        <dbReference type="ARBA" id="ARBA00023274"/>
    </source>
</evidence>
<comment type="caution">
    <text evidence="5">The sequence shown here is derived from an EMBL/GenBank/DDBJ whole genome shotgun (WGS) entry which is preliminary data.</text>
</comment>
<dbReference type="GO" id="GO:1990904">
    <property type="term" value="C:ribonucleoprotein complex"/>
    <property type="evidence" value="ECO:0007669"/>
    <property type="project" value="UniProtKB-KW"/>
</dbReference>
<dbReference type="Pfam" id="PF00276">
    <property type="entry name" value="Ribosomal_L23"/>
    <property type="match status" value="1"/>
</dbReference>
<comment type="function">
    <text evidence="4">One of the early assembly proteins it binds 23S rRNA. One of the proteins that surrounds the polypeptide exit tunnel on the outside of the ribosome. Forms the main docking site for trigger factor binding to the ribosome.</text>
</comment>
<dbReference type="GO" id="GO:0005840">
    <property type="term" value="C:ribosome"/>
    <property type="evidence" value="ECO:0007669"/>
    <property type="project" value="UniProtKB-KW"/>
</dbReference>